<evidence type="ECO:0000313" key="17">
    <source>
        <dbReference type="EMBL" id="BAT60893.1"/>
    </source>
</evidence>
<feature type="domain" description="Ribonucleotide reductase class II vitamin B12-dependent N-terminal" evidence="15">
    <location>
        <begin position="23"/>
        <end position="147"/>
    </location>
</feature>
<keyword evidence="10 13" id="KW-0170">Cobalt</keyword>
<dbReference type="EC" id="1.17.4.1" evidence="3 13"/>
<dbReference type="FunFam" id="3.20.70.20:FF:000017">
    <property type="entry name" value="Vitamin B12-dependent ribonucleotide reductase"/>
    <property type="match status" value="1"/>
</dbReference>
<dbReference type="SUPFAM" id="SSF75625">
    <property type="entry name" value="YebC-like"/>
    <property type="match status" value="1"/>
</dbReference>
<evidence type="ECO:0000259" key="15">
    <source>
        <dbReference type="Pfam" id="PF08471"/>
    </source>
</evidence>
<name>A0A0S3PYB4_9BRAD</name>
<keyword evidence="18" id="KW-1185">Reference proteome</keyword>
<evidence type="ECO:0000256" key="7">
    <source>
        <dbReference type="ARBA" id="ARBA00022741"/>
    </source>
</evidence>
<evidence type="ECO:0000256" key="11">
    <source>
        <dbReference type="ARBA" id="ARBA00025437"/>
    </source>
</evidence>
<dbReference type="Gene3D" id="3.20.70.20">
    <property type="match status" value="3"/>
</dbReference>
<evidence type="ECO:0000256" key="3">
    <source>
        <dbReference type="ARBA" id="ARBA00012274"/>
    </source>
</evidence>
<dbReference type="Pfam" id="PF12637">
    <property type="entry name" value="TSCPD"/>
    <property type="match status" value="1"/>
</dbReference>
<dbReference type="NCBIfam" id="TIGR02504">
    <property type="entry name" value="NrdJ_Z"/>
    <property type="match status" value="1"/>
</dbReference>
<sequence length="1242" mass="135933">MRIERRYTKENQDAYAGIDFRLTVSEIKNPDGSVVFRCEDVEVPGFWSQVASDVLAQKYFRKAGVPAALKKVEENTVPSWLWRSEPDQAALAMLPEKDRDVGEHSSKQVFDRLAGTWTYWGWKGGYFDSEADARAFFDEMRYMFAMQMAAPNSPQWFNTGLHWAYGIDGPSQGHYYVDYQTGKLTKSKSAYEHPQPHACFIQSIADDLVNEGGIMDLWVREARLFKYGSGTGTNFSRLRAENERLAGGGKSSGLMSFLKIGDRAAGAIKSGGTTRRAAKMVIVDADHPDVEAFVDWKVKEEQKVAALVTGSKVNQRHLKAILKACVNCEGPGDDCFMPEKNPALKREIKLARSNQVPDNYIKRVIQFARQGYTDIDFPIYDTDWDSEAYLTVSGQNSNNSVRVTDDFLKAVERDGNWDLLWRNKKGIAKTLKARDLWESISHAAWASADPGLQYHTTVNDWHTCPASGEIRASNPCSEYMFLDDTACNLASLNLLTFRDPKTKQFDIAGYEHAVRLWTIVLEVSVLMAQFPSKQIAQLSYEYRTLGLGYANIGGLLMSSGIAYDSAEGRAICGALTAILTGVSYATSAEMAAILGPFPGYKKNREHMLRVMRNHRRAAYGEASGYEKVGVAPVPLDHASCTNPALVERAKAAWDLALRLGEEHGYRNAQSSVVAPTGTIGLVMDCDTTGIEPDFALVKFKKLAGGGYFKIINRAVPEALRTLGYSEADIAEIEAYAVGHGSLTNAPGINHSTLRQKGFNDEALAKVEKAIKSAFDIKFAFNKWTLGEEYCVKTLGVDAADIAGSSFDLLTAIGFTKREIEAANIHVCGAMTIEGAPHLKAEHYPVFDCANPCGRTGKRYLSVESHIRMMAAAQPFISGAISKTINMPNEATVEDCKNAYMLSWKLALKANALYRDGSKLSQPLNSQLISDDEDEEDAVEALVAQPQAARVAALAERVVEKVIERVTVIREREKMPHRRKGYTQKAVVGGHKVYLRTGEYDDGRIGEIFIDMHKEGAALRSFVNNFAIAVSLGLQYGVPLEEYVDAFTFTRFEPAGIVQGNDSIKNATSVLDYIFRELAVSYLDRFDLAHVDPSQAAFDELGSGENEGKAPASHAARLVSKGLTRSRPPKFGVMEGGAGQGGATVAALSALNTERPTGTTAYAGGGAQAALALEPAAKLSPAERLEALPFAKPDAKAQAAEKRAEARARGYEGDSCSECGNFTLVRNGTCMKCDTCGSTTGCS</sequence>
<dbReference type="RefSeq" id="WP_096357492.1">
    <property type="nucleotide sequence ID" value="NZ_AP014946.1"/>
</dbReference>
<gene>
    <name evidence="17" type="primary">nrdJ</name>
    <name evidence="17" type="ORF">GJW-30_1_03443</name>
</gene>
<dbReference type="AlphaFoldDB" id="A0A0S3PYB4"/>
<keyword evidence="9" id="KW-1015">Disulfide bond</keyword>
<keyword evidence="7 13" id="KW-0547">Nucleotide-binding</keyword>
<dbReference type="InterPro" id="IPR000788">
    <property type="entry name" value="RNR_lg_C"/>
</dbReference>
<dbReference type="Proteomes" id="UP000236884">
    <property type="component" value="Chromosome"/>
</dbReference>
<evidence type="ECO:0000256" key="6">
    <source>
        <dbReference type="ARBA" id="ARBA00022634"/>
    </source>
</evidence>
<feature type="domain" description="Ribonucleotide reductase large subunit C-terminal" evidence="14">
    <location>
        <begin position="812"/>
        <end position="913"/>
    </location>
</feature>
<dbReference type="GO" id="GO:0000166">
    <property type="term" value="F:nucleotide binding"/>
    <property type="evidence" value="ECO:0007669"/>
    <property type="project" value="UniProtKB-KW"/>
</dbReference>
<comment type="catalytic activity">
    <reaction evidence="12 13">
        <text>a 2'-deoxyribonucleoside 5'-diphosphate + [thioredoxin]-disulfide + H2O = a ribonucleoside 5'-diphosphate + [thioredoxin]-dithiol</text>
        <dbReference type="Rhea" id="RHEA:23252"/>
        <dbReference type="Rhea" id="RHEA-COMP:10698"/>
        <dbReference type="Rhea" id="RHEA-COMP:10700"/>
        <dbReference type="ChEBI" id="CHEBI:15377"/>
        <dbReference type="ChEBI" id="CHEBI:29950"/>
        <dbReference type="ChEBI" id="CHEBI:50058"/>
        <dbReference type="ChEBI" id="CHEBI:57930"/>
        <dbReference type="ChEBI" id="CHEBI:73316"/>
        <dbReference type="EC" id="1.17.4.1"/>
    </reaction>
</comment>
<accession>A0A0S3PYB4</accession>
<dbReference type="GO" id="GO:0031419">
    <property type="term" value="F:cobalamin binding"/>
    <property type="evidence" value="ECO:0007669"/>
    <property type="project" value="UniProtKB-KW"/>
</dbReference>
<proteinExistence type="inferred from homology"/>
<evidence type="ECO:0000256" key="4">
    <source>
        <dbReference type="ARBA" id="ARBA00014409"/>
    </source>
</evidence>
<feature type="domain" description="TSCPD" evidence="16">
    <location>
        <begin position="974"/>
        <end position="1078"/>
    </location>
</feature>
<comment type="cofactor">
    <cofactor evidence="1 13">
        <name>adenosylcob(III)alamin</name>
        <dbReference type="ChEBI" id="CHEBI:18408"/>
    </cofactor>
</comment>
<evidence type="ECO:0000259" key="16">
    <source>
        <dbReference type="Pfam" id="PF12637"/>
    </source>
</evidence>
<keyword evidence="8 13" id="KW-0560">Oxidoreductase</keyword>
<evidence type="ECO:0000256" key="12">
    <source>
        <dbReference type="ARBA" id="ARBA00047754"/>
    </source>
</evidence>
<dbReference type="InterPro" id="IPR050862">
    <property type="entry name" value="RdRp_reductase_class-2"/>
</dbReference>
<organism evidence="17 18">
    <name type="scientific">Variibacter gotjawalensis</name>
    <dbReference type="NCBI Taxonomy" id="1333996"/>
    <lineage>
        <taxon>Bacteria</taxon>
        <taxon>Pseudomonadati</taxon>
        <taxon>Pseudomonadota</taxon>
        <taxon>Alphaproteobacteria</taxon>
        <taxon>Hyphomicrobiales</taxon>
        <taxon>Nitrobacteraceae</taxon>
        <taxon>Variibacter</taxon>
    </lineage>
</organism>
<keyword evidence="6 13" id="KW-0237">DNA synthesis</keyword>
<dbReference type="FunFam" id="3.20.70.20:FF:000016">
    <property type="entry name" value="Vitamin B12-dependent ribonucleotide reductase"/>
    <property type="match status" value="1"/>
</dbReference>
<dbReference type="PANTHER" id="PTHR43371:SF1">
    <property type="entry name" value="RIBONUCLEOSIDE-DIPHOSPHATE REDUCTASE"/>
    <property type="match status" value="1"/>
</dbReference>
<dbReference type="GO" id="GO:0071897">
    <property type="term" value="P:DNA biosynthetic process"/>
    <property type="evidence" value="ECO:0007669"/>
    <property type="project" value="UniProtKB-KW"/>
</dbReference>
<feature type="domain" description="Ribonucleotide reductase large subunit C-terminal" evidence="14">
    <location>
        <begin position="198"/>
        <end position="753"/>
    </location>
</feature>
<dbReference type="InterPro" id="IPR029072">
    <property type="entry name" value="YebC-like"/>
</dbReference>
<reference evidence="17 18" key="1">
    <citation type="submission" date="2015-08" db="EMBL/GenBank/DDBJ databases">
        <title>Investigation of the bacterial diversity of lava forest soil.</title>
        <authorList>
            <person name="Lee J.S."/>
        </authorList>
    </citation>
    <scope>NUCLEOTIDE SEQUENCE [LARGE SCALE GENOMIC DNA]</scope>
    <source>
        <strain evidence="17 18">GJW-30</strain>
    </source>
</reference>
<evidence type="ECO:0000259" key="14">
    <source>
        <dbReference type="Pfam" id="PF02867"/>
    </source>
</evidence>
<dbReference type="CDD" id="cd02888">
    <property type="entry name" value="RNR_II_dimer"/>
    <property type="match status" value="1"/>
</dbReference>
<evidence type="ECO:0000256" key="2">
    <source>
        <dbReference type="ARBA" id="ARBA00007405"/>
    </source>
</evidence>
<comment type="similarity">
    <text evidence="2 13">Belongs to the ribonucleoside diphosphate reductase class-2 family.</text>
</comment>
<dbReference type="InterPro" id="IPR024434">
    <property type="entry name" value="TSCPD_dom"/>
</dbReference>
<evidence type="ECO:0000256" key="5">
    <source>
        <dbReference type="ARBA" id="ARBA00022628"/>
    </source>
</evidence>
<dbReference type="InterPro" id="IPR013344">
    <property type="entry name" value="RNR_NrdJ/NrdZ"/>
</dbReference>
<evidence type="ECO:0000313" key="18">
    <source>
        <dbReference type="Proteomes" id="UP000236884"/>
    </source>
</evidence>
<evidence type="ECO:0000256" key="13">
    <source>
        <dbReference type="RuleBase" id="RU364064"/>
    </source>
</evidence>
<evidence type="ECO:0000256" key="1">
    <source>
        <dbReference type="ARBA" id="ARBA00001922"/>
    </source>
</evidence>
<evidence type="ECO:0000256" key="10">
    <source>
        <dbReference type="ARBA" id="ARBA00023285"/>
    </source>
</evidence>
<dbReference type="NCBIfam" id="NF005736">
    <property type="entry name" value="PRK07562.1"/>
    <property type="match status" value="1"/>
</dbReference>
<keyword evidence="5 13" id="KW-0846">Cobalamin</keyword>
<dbReference type="Pfam" id="PF08471">
    <property type="entry name" value="Ribonuc_red_2_N"/>
    <property type="match status" value="1"/>
</dbReference>
<evidence type="ECO:0000256" key="9">
    <source>
        <dbReference type="ARBA" id="ARBA00023157"/>
    </source>
</evidence>
<dbReference type="InterPro" id="IPR013678">
    <property type="entry name" value="RNR_2_N"/>
</dbReference>
<protein>
    <recommendedName>
        <fullName evidence="4 13">Vitamin B12-dependent ribonucleotide reductase</fullName>
        <ecNumber evidence="3 13">1.17.4.1</ecNumber>
    </recommendedName>
</protein>
<comment type="function">
    <text evidence="11 13">Catalyzes the reduction of ribonucleotides to deoxyribonucleotides. May function to provide a pool of deoxyribonucleotide precursors for DNA repair during oxygen limitation and/or for immediate growth after restoration of oxygen.</text>
</comment>
<dbReference type="SUPFAM" id="SSF51998">
    <property type="entry name" value="PFL-like glycyl radical enzymes"/>
    <property type="match status" value="1"/>
</dbReference>
<evidence type="ECO:0000256" key="8">
    <source>
        <dbReference type="ARBA" id="ARBA00023002"/>
    </source>
</evidence>
<dbReference type="GO" id="GO:0050897">
    <property type="term" value="F:cobalt ion binding"/>
    <property type="evidence" value="ECO:0007669"/>
    <property type="project" value="InterPro"/>
</dbReference>
<dbReference type="EMBL" id="AP014946">
    <property type="protein sequence ID" value="BAT60893.1"/>
    <property type="molecule type" value="Genomic_DNA"/>
</dbReference>
<dbReference type="GO" id="GO:0004748">
    <property type="term" value="F:ribonucleoside-diphosphate reductase activity, thioredoxin disulfide as acceptor"/>
    <property type="evidence" value="ECO:0007669"/>
    <property type="project" value="UniProtKB-EC"/>
</dbReference>
<dbReference type="Pfam" id="PF02867">
    <property type="entry name" value="Ribonuc_red_lgC"/>
    <property type="match status" value="2"/>
</dbReference>
<dbReference type="PANTHER" id="PTHR43371">
    <property type="entry name" value="VITAMIN B12-DEPENDENT RIBONUCLEOTIDE REDUCTASE"/>
    <property type="match status" value="1"/>
</dbReference>
<dbReference type="OrthoDB" id="9762933at2"/>
<dbReference type="KEGG" id="vgo:GJW-30_1_03443"/>